<evidence type="ECO:0000256" key="3">
    <source>
        <dbReference type="ARBA" id="ARBA00023157"/>
    </source>
</evidence>
<name>A0A8X6KID1_TRICU</name>
<dbReference type="Pfam" id="PF07686">
    <property type="entry name" value="V-set"/>
    <property type="match status" value="1"/>
</dbReference>
<keyword evidence="1 5" id="KW-0732">Signal</keyword>
<dbReference type="PANTHER" id="PTHR12231:SF220">
    <property type="entry name" value="LACHESIN"/>
    <property type="match status" value="1"/>
</dbReference>
<dbReference type="OrthoDB" id="10010359at2759"/>
<dbReference type="InterPro" id="IPR013098">
    <property type="entry name" value="Ig_I-set"/>
</dbReference>
<dbReference type="SMART" id="SM00406">
    <property type="entry name" value="IGv"/>
    <property type="match status" value="2"/>
</dbReference>
<sequence>MLCVSVLLVFVNIFYLVVPQRSPTISYISQEKVVNIGGTVELECTVQYAEDYSVIWLKTNPENPSDQLFISSGTNQIVPGNRYSVRYEDDKGTYVLTISKLQEIDAGLYECQIITGPASKLKANVWVYVRLPPVISDNSTRSVIASSGSTVDLHCYASGYPPPRISWRRENNELLPTGGSVYIGSRFTIFNITKDDRGTYYCVADNGVGRGSRRNIGIEIEFRPFVTIERPRYGQALQYDQILECHVEAFPSPSIVWIKDGVQLNDNQHYQISIFPTADEFTDTTLRIITAEKRQYGFYTCKAINKLGSHEKVIEFFETPNVICPPACGVDLYRSAATTTMPLQLHSILIILAAIAAISSKY</sequence>
<dbReference type="EMBL" id="BMAO01021449">
    <property type="protein sequence ID" value="GFQ74571.1"/>
    <property type="molecule type" value="Genomic_DNA"/>
</dbReference>
<feature type="signal peptide" evidence="5">
    <location>
        <begin position="1"/>
        <end position="19"/>
    </location>
</feature>
<feature type="domain" description="Ig-like" evidence="6">
    <location>
        <begin position="23"/>
        <end position="113"/>
    </location>
</feature>
<comment type="caution">
    <text evidence="7">The sequence shown here is derived from an EMBL/GenBank/DDBJ whole genome shotgun (WGS) entry which is preliminary data.</text>
</comment>
<dbReference type="SUPFAM" id="SSF48726">
    <property type="entry name" value="Immunoglobulin"/>
    <property type="match status" value="3"/>
</dbReference>
<proteinExistence type="predicted"/>
<protein>
    <submittedName>
        <fullName evidence="7">Lachesin</fullName>
    </submittedName>
</protein>
<dbReference type="InterPro" id="IPR013106">
    <property type="entry name" value="Ig_V-set"/>
</dbReference>
<keyword evidence="8" id="KW-1185">Reference proteome</keyword>
<organism evidence="7 8">
    <name type="scientific">Trichonephila clavata</name>
    <name type="common">Joro spider</name>
    <name type="synonym">Nephila clavata</name>
    <dbReference type="NCBI Taxonomy" id="2740835"/>
    <lineage>
        <taxon>Eukaryota</taxon>
        <taxon>Metazoa</taxon>
        <taxon>Ecdysozoa</taxon>
        <taxon>Arthropoda</taxon>
        <taxon>Chelicerata</taxon>
        <taxon>Arachnida</taxon>
        <taxon>Araneae</taxon>
        <taxon>Araneomorphae</taxon>
        <taxon>Entelegynae</taxon>
        <taxon>Araneoidea</taxon>
        <taxon>Nephilidae</taxon>
        <taxon>Trichonephila</taxon>
    </lineage>
</organism>
<dbReference type="PANTHER" id="PTHR12231">
    <property type="entry name" value="CTX-RELATED TYPE I TRANSMEMBRANE PROTEIN"/>
    <property type="match status" value="1"/>
</dbReference>
<feature type="domain" description="Ig-like" evidence="6">
    <location>
        <begin position="133"/>
        <end position="219"/>
    </location>
</feature>
<dbReference type="InterPro" id="IPR007110">
    <property type="entry name" value="Ig-like_dom"/>
</dbReference>
<gene>
    <name evidence="7" type="primary">LAC</name>
    <name evidence="7" type="ORF">TNCT_489581</name>
</gene>
<feature type="domain" description="Ig-like" evidence="6">
    <location>
        <begin position="224"/>
        <end position="315"/>
    </location>
</feature>
<dbReference type="Proteomes" id="UP000887116">
    <property type="component" value="Unassembled WGS sequence"/>
</dbReference>
<evidence type="ECO:0000259" key="6">
    <source>
        <dbReference type="PROSITE" id="PS50835"/>
    </source>
</evidence>
<evidence type="ECO:0000256" key="2">
    <source>
        <dbReference type="ARBA" id="ARBA00022737"/>
    </source>
</evidence>
<evidence type="ECO:0000313" key="8">
    <source>
        <dbReference type="Proteomes" id="UP000887116"/>
    </source>
</evidence>
<reference evidence="7" key="1">
    <citation type="submission" date="2020-07" db="EMBL/GenBank/DDBJ databases">
        <title>Multicomponent nature underlies the extraordinary mechanical properties of spider dragline silk.</title>
        <authorList>
            <person name="Kono N."/>
            <person name="Nakamura H."/>
            <person name="Mori M."/>
            <person name="Yoshida Y."/>
            <person name="Ohtoshi R."/>
            <person name="Malay A.D."/>
            <person name="Moran D.A.P."/>
            <person name="Tomita M."/>
            <person name="Numata K."/>
            <person name="Arakawa K."/>
        </authorList>
    </citation>
    <scope>NUCLEOTIDE SEQUENCE</scope>
</reference>
<dbReference type="SMART" id="SM00408">
    <property type="entry name" value="IGc2"/>
    <property type="match status" value="3"/>
</dbReference>
<evidence type="ECO:0000256" key="5">
    <source>
        <dbReference type="SAM" id="SignalP"/>
    </source>
</evidence>
<dbReference type="InterPro" id="IPR013783">
    <property type="entry name" value="Ig-like_fold"/>
</dbReference>
<dbReference type="GO" id="GO:0043005">
    <property type="term" value="C:neuron projection"/>
    <property type="evidence" value="ECO:0007669"/>
    <property type="project" value="TreeGrafter"/>
</dbReference>
<dbReference type="PROSITE" id="PS50835">
    <property type="entry name" value="IG_LIKE"/>
    <property type="match status" value="3"/>
</dbReference>
<dbReference type="Gene3D" id="2.60.40.10">
    <property type="entry name" value="Immunoglobulins"/>
    <property type="match status" value="3"/>
</dbReference>
<feature type="chain" id="PRO_5036448988" evidence="5">
    <location>
        <begin position="20"/>
        <end position="362"/>
    </location>
</feature>
<dbReference type="AlphaFoldDB" id="A0A8X6KID1"/>
<dbReference type="SMART" id="SM00409">
    <property type="entry name" value="IG"/>
    <property type="match status" value="3"/>
</dbReference>
<dbReference type="InterPro" id="IPR051170">
    <property type="entry name" value="Neural/epithelial_adhesion"/>
</dbReference>
<dbReference type="InterPro" id="IPR003599">
    <property type="entry name" value="Ig_sub"/>
</dbReference>
<keyword evidence="2" id="KW-0677">Repeat</keyword>
<evidence type="ECO:0000313" key="7">
    <source>
        <dbReference type="EMBL" id="GFQ74571.1"/>
    </source>
</evidence>
<dbReference type="Pfam" id="PF13927">
    <property type="entry name" value="Ig_3"/>
    <property type="match status" value="1"/>
</dbReference>
<accession>A0A8X6KID1</accession>
<dbReference type="InterPro" id="IPR003598">
    <property type="entry name" value="Ig_sub2"/>
</dbReference>
<evidence type="ECO:0000256" key="4">
    <source>
        <dbReference type="ARBA" id="ARBA00023319"/>
    </source>
</evidence>
<dbReference type="Pfam" id="PF07679">
    <property type="entry name" value="I-set"/>
    <property type="match status" value="1"/>
</dbReference>
<dbReference type="CDD" id="cd00096">
    <property type="entry name" value="Ig"/>
    <property type="match status" value="1"/>
</dbReference>
<evidence type="ECO:0000256" key="1">
    <source>
        <dbReference type="ARBA" id="ARBA00022729"/>
    </source>
</evidence>
<dbReference type="InterPro" id="IPR036179">
    <property type="entry name" value="Ig-like_dom_sf"/>
</dbReference>
<keyword evidence="3" id="KW-1015">Disulfide bond</keyword>
<keyword evidence="4" id="KW-0393">Immunoglobulin domain</keyword>